<name>A0A194S7I3_RHOGW</name>
<reference evidence="12 13" key="1">
    <citation type="journal article" date="2015" name="Front. Microbiol.">
        <title>Genome sequence of the plant growth promoting endophytic yeast Rhodotorula graminis WP1.</title>
        <authorList>
            <person name="Firrincieli A."/>
            <person name="Otillar R."/>
            <person name="Salamov A."/>
            <person name="Schmutz J."/>
            <person name="Khan Z."/>
            <person name="Redman R.S."/>
            <person name="Fleck N.D."/>
            <person name="Lindquist E."/>
            <person name="Grigoriev I.V."/>
            <person name="Doty S.L."/>
        </authorList>
    </citation>
    <scope>NUCLEOTIDE SEQUENCE [LARGE SCALE GENOMIC DNA]</scope>
    <source>
        <strain evidence="12 13">WP1</strain>
    </source>
</reference>
<evidence type="ECO:0000256" key="8">
    <source>
        <dbReference type="RuleBase" id="RU000304"/>
    </source>
</evidence>
<gene>
    <name evidence="12" type="ORF">RHOBADRAFT_14353</name>
</gene>
<dbReference type="FunFam" id="3.30.200.20:FF:000073">
    <property type="entry name" value="Mitogen-activated protein kinase"/>
    <property type="match status" value="1"/>
</dbReference>
<proteinExistence type="inferred from homology"/>
<dbReference type="InterPro" id="IPR000719">
    <property type="entry name" value="Prot_kinase_dom"/>
</dbReference>
<feature type="domain" description="Protein kinase" evidence="11">
    <location>
        <begin position="77"/>
        <end position="372"/>
    </location>
</feature>
<keyword evidence="5 7" id="KW-0067">ATP-binding</keyword>
<dbReference type="OrthoDB" id="192887at2759"/>
<feature type="compositionally biased region" description="Gly residues" evidence="10">
    <location>
        <begin position="25"/>
        <end position="38"/>
    </location>
</feature>
<evidence type="ECO:0000256" key="7">
    <source>
        <dbReference type="PROSITE-ProRule" id="PRU10141"/>
    </source>
</evidence>
<dbReference type="InterPro" id="IPR003527">
    <property type="entry name" value="MAP_kinase_CS"/>
</dbReference>
<dbReference type="RefSeq" id="XP_018271420.1">
    <property type="nucleotide sequence ID" value="XM_018412200.1"/>
</dbReference>
<keyword evidence="1 8" id="KW-0723">Serine/threonine-protein kinase</keyword>
<sequence length="419" mass="47435">MEQDPVPGQSAPHDQPAAGPSSEQGGVGASGGKLGEPGQGKPPAQEEQGQLARDKPSSKKDDKKEPRKIRFSVGQKYQVQDVIGEGAYGVVCSAIHKATGQRVAIKKVMPFDHSMFALRTLRELKLLRFFAEHQVSENLITVIDLIKPLSYDSFQEVYLIQELMETDLYRVIRTQPLSDDHVQYFVYQTLRALKAMHSANIIHRDLKPSNLLLNANCDLKVCDFGLARSVLTAEPNGGETGFMTEYVATRWYRAPEIMLTFKQYTKAIDIWSVGCICAEMLSGRPLFPGRDYHHQLTLILSVTGTPTIDEFYRINSRRSRDYLRALPFQKRRNFAELFPAASEQACDFLAKTLTFDPTKRLTAEQCLEHPYLAQYHDPDDEPVAPPLDPGFFDFDLEKLSREDLKRRMYDEVTGFQPLV</sequence>
<evidence type="ECO:0000259" key="11">
    <source>
        <dbReference type="PROSITE" id="PS50011"/>
    </source>
</evidence>
<organism evidence="12 13">
    <name type="scientific">Rhodotorula graminis (strain WP1)</name>
    <dbReference type="NCBI Taxonomy" id="578459"/>
    <lineage>
        <taxon>Eukaryota</taxon>
        <taxon>Fungi</taxon>
        <taxon>Dikarya</taxon>
        <taxon>Basidiomycota</taxon>
        <taxon>Pucciniomycotina</taxon>
        <taxon>Microbotryomycetes</taxon>
        <taxon>Sporidiobolales</taxon>
        <taxon>Sporidiobolaceae</taxon>
        <taxon>Rhodotorula</taxon>
    </lineage>
</organism>
<evidence type="ECO:0000256" key="4">
    <source>
        <dbReference type="ARBA" id="ARBA00022777"/>
    </source>
</evidence>
<dbReference type="PANTHER" id="PTHR24055">
    <property type="entry name" value="MITOGEN-ACTIVATED PROTEIN KINASE"/>
    <property type="match status" value="1"/>
</dbReference>
<dbReference type="SUPFAM" id="SSF56112">
    <property type="entry name" value="Protein kinase-like (PK-like)"/>
    <property type="match status" value="1"/>
</dbReference>
<evidence type="ECO:0000256" key="3">
    <source>
        <dbReference type="ARBA" id="ARBA00022741"/>
    </source>
</evidence>
<dbReference type="EMBL" id="KQ474078">
    <property type="protein sequence ID" value="KPV75371.1"/>
    <property type="molecule type" value="Genomic_DNA"/>
</dbReference>
<keyword evidence="9" id="KW-0460">Magnesium</keyword>
<dbReference type="PROSITE" id="PS00107">
    <property type="entry name" value="PROTEIN_KINASE_ATP"/>
    <property type="match status" value="1"/>
</dbReference>
<comment type="cofactor">
    <cofactor evidence="9">
        <name>Mg(2+)</name>
        <dbReference type="ChEBI" id="CHEBI:18420"/>
    </cofactor>
</comment>
<dbReference type="STRING" id="578459.A0A194S7I3"/>
<protein>
    <recommendedName>
        <fullName evidence="9">Mitogen-activated protein kinase</fullName>
        <ecNumber evidence="9">2.7.11.24</ecNumber>
    </recommendedName>
</protein>
<keyword evidence="2 9" id="KW-0808">Transferase</keyword>
<keyword evidence="4 9" id="KW-0418">Kinase</keyword>
<evidence type="ECO:0000313" key="13">
    <source>
        <dbReference type="Proteomes" id="UP000053890"/>
    </source>
</evidence>
<dbReference type="Gene3D" id="3.30.200.20">
    <property type="entry name" value="Phosphorylase Kinase, domain 1"/>
    <property type="match status" value="1"/>
</dbReference>
<dbReference type="GO" id="GO:0005524">
    <property type="term" value="F:ATP binding"/>
    <property type="evidence" value="ECO:0007669"/>
    <property type="project" value="UniProtKB-UniRule"/>
</dbReference>
<dbReference type="FunFam" id="1.10.510.10:FF:000040">
    <property type="entry name" value="Mitogen-activated protein kinase"/>
    <property type="match status" value="1"/>
</dbReference>
<evidence type="ECO:0000256" key="5">
    <source>
        <dbReference type="ARBA" id="ARBA00022840"/>
    </source>
</evidence>
<dbReference type="InterPro" id="IPR008271">
    <property type="entry name" value="Ser/Thr_kinase_AS"/>
</dbReference>
<dbReference type="PROSITE" id="PS00108">
    <property type="entry name" value="PROTEIN_KINASE_ST"/>
    <property type="match status" value="1"/>
</dbReference>
<dbReference type="InterPro" id="IPR017441">
    <property type="entry name" value="Protein_kinase_ATP_BS"/>
</dbReference>
<dbReference type="SMART" id="SM00220">
    <property type="entry name" value="S_TKc"/>
    <property type="match status" value="1"/>
</dbReference>
<evidence type="ECO:0000256" key="6">
    <source>
        <dbReference type="ARBA" id="ARBA00055111"/>
    </source>
</evidence>
<dbReference type="PROSITE" id="PS50011">
    <property type="entry name" value="PROTEIN_KINASE_DOM"/>
    <property type="match status" value="1"/>
</dbReference>
<comment type="function">
    <text evidence="6">Responds to activation by environmental stress by phosphorylating downstream targets.</text>
</comment>
<feature type="compositionally biased region" description="Basic and acidic residues" evidence="10">
    <location>
        <begin position="52"/>
        <end position="65"/>
    </location>
</feature>
<dbReference type="InterPro" id="IPR050117">
    <property type="entry name" value="MAPK"/>
</dbReference>
<dbReference type="CDD" id="cd07849">
    <property type="entry name" value="STKc_ERK1_2_like"/>
    <property type="match status" value="1"/>
</dbReference>
<dbReference type="Pfam" id="PF00069">
    <property type="entry name" value="Pkinase"/>
    <property type="match status" value="1"/>
</dbReference>
<dbReference type="InterPro" id="IPR011009">
    <property type="entry name" value="Kinase-like_dom_sf"/>
</dbReference>
<keyword evidence="3 7" id="KW-0547">Nucleotide-binding</keyword>
<dbReference type="GO" id="GO:0004707">
    <property type="term" value="F:MAP kinase activity"/>
    <property type="evidence" value="ECO:0007669"/>
    <property type="project" value="UniProtKB-EC"/>
</dbReference>
<dbReference type="EC" id="2.7.11.24" evidence="9"/>
<evidence type="ECO:0000313" key="12">
    <source>
        <dbReference type="EMBL" id="KPV75371.1"/>
    </source>
</evidence>
<dbReference type="Gene3D" id="1.10.510.10">
    <property type="entry name" value="Transferase(Phosphotransferase) domain 1"/>
    <property type="match status" value="1"/>
</dbReference>
<feature type="region of interest" description="Disordered" evidence="10">
    <location>
        <begin position="1"/>
        <end position="70"/>
    </location>
</feature>
<dbReference type="Proteomes" id="UP000053890">
    <property type="component" value="Unassembled WGS sequence"/>
</dbReference>
<evidence type="ECO:0000256" key="10">
    <source>
        <dbReference type="SAM" id="MobiDB-lite"/>
    </source>
</evidence>
<dbReference type="PROSITE" id="PS01351">
    <property type="entry name" value="MAPK"/>
    <property type="match status" value="1"/>
</dbReference>
<comment type="activity regulation">
    <text evidence="9">Activated by threonine and tyrosine phosphorylation.</text>
</comment>
<evidence type="ECO:0000256" key="2">
    <source>
        <dbReference type="ARBA" id="ARBA00022679"/>
    </source>
</evidence>
<feature type="binding site" evidence="7">
    <location>
        <position position="107"/>
    </location>
    <ligand>
        <name>ATP</name>
        <dbReference type="ChEBI" id="CHEBI:30616"/>
    </ligand>
</feature>
<dbReference type="GeneID" id="28972649"/>
<dbReference type="OMA" id="VVCTAEY"/>
<evidence type="ECO:0000256" key="1">
    <source>
        <dbReference type="ARBA" id="ARBA00022527"/>
    </source>
</evidence>
<comment type="similarity">
    <text evidence="9">Belongs to the protein kinase superfamily. Ser/Thr protein kinase family. MAP kinase subfamily.</text>
</comment>
<dbReference type="AlphaFoldDB" id="A0A194S7I3"/>
<comment type="catalytic activity">
    <reaction evidence="9">
        <text>L-threonyl-[protein] + ATP = O-phospho-L-threonyl-[protein] + ADP + H(+)</text>
        <dbReference type="Rhea" id="RHEA:46608"/>
        <dbReference type="Rhea" id="RHEA-COMP:11060"/>
        <dbReference type="Rhea" id="RHEA-COMP:11605"/>
        <dbReference type="ChEBI" id="CHEBI:15378"/>
        <dbReference type="ChEBI" id="CHEBI:30013"/>
        <dbReference type="ChEBI" id="CHEBI:30616"/>
        <dbReference type="ChEBI" id="CHEBI:61977"/>
        <dbReference type="ChEBI" id="CHEBI:456216"/>
        <dbReference type="EC" id="2.7.11.24"/>
    </reaction>
</comment>
<evidence type="ECO:0000256" key="9">
    <source>
        <dbReference type="RuleBase" id="RU361165"/>
    </source>
</evidence>
<keyword evidence="13" id="KW-1185">Reference proteome</keyword>
<accession>A0A194S7I3</accession>